<sequence length="227" mass="23393">MTSIALIGPGRHGTAIAQLFASHGVDVVLHHHRRDKAEAAAAAVRLVANDADVTVADTARDAVEGQRFVFLTTLWDAPQRAVIAELGDGLVGKILVDVSNPLDVTPQGIIPRTPPQGSAGGFVASLLPAGTGHVKVFSMLPTAAIRAAADLDPIAALPFAADSDATASPARELLALTGWKPWLVGDLSVSGDLEIGGRFNRAPGHWGRAVLSAEEMAAFAGPEPTLG</sequence>
<dbReference type="Pfam" id="PF03807">
    <property type="entry name" value="F420_oxidored"/>
    <property type="match status" value="1"/>
</dbReference>
<evidence type="ECO:0000313" key="2">
    <source>
        <dbReference type="EMBL" id="MFC6152451.1"/>
    </source>
</evidence>
<gene>
    <name evidence="2" type="ORF">ACFPWU_02075</name>
</gene>
<dbReference type="InterPro" id="IPR036291">
    <property type="entry name" value="NAD(P)-bd_dom_sf"/>
</dbReference>
<dbReference type="Proteomes" id="UP001596098">
    <property type="component" value="Unassembled WGS sequence"/>
</dbReference>
<dbReference type="SUPFAM" id="SSF51735">
    <property type="entry name" value="NAD(P)-binding Rossmann-fold domains"/>
    <property type="match status" value="1"/>
</dbReference>
<dbReference type="Gene3D" id="3.40.50.720">
    <property type="entry name" value="NAD(P)-binding Rossmann-like Domain"/>
    <property type="match status" value="1"/>
</dbReference>
<name>A0ABW1QSJ8_9ACTN</name>
<comment type="caution">
    <text evidence="2">The sequence shown here is derived from an EMBL/GenBank/DDBJ whole genome shotgun (WGS) entry which is preliminary data.</text>
</comment>
<accession>A0ABW1QSJ8</accession>
<dbReference type="RefSeq" id="WP_128220741.1">
    <property type="nucleotide sequence ID" value="NZ_CP034929.1"/>
</dbReference>
<reference evidence="3" key="1">
    <citation type="journal article" date="2019" name="Int. J. Syst. Evol. Microbiol.">
        <title>The Global Catalogue of Microorganisms (GCM) 10K type strain sequencing project: providing services to taxonomists for standard genome sequencing and annotation.</title>
        <authorList>
            <consortium name="The Broad Institute Genomics Platform"/>
            <consortium name="The Broad Institute Genome Sequencing Center for Infectious Disease"/>
            <person name="Wu L."/>
            <person name="Ma J."/>
        </authorList>
    </citation>
    <scope>NUCLEOTIDE SEQUENCE [LARGE SCALE GENOMIC DNA]</scope>
    <source>
        <strain evidence="3">DFY28</strain>
    </source>
</reference>
<evidence type="ECO:0000313" key="3">
    <source>
        <dbReference type="Proteomes" id="UP001596098"/>
    </source>
</evidence>
<keyword evidence="3" id="KW-1185">Reference proteome</keyword>
<dbReference type="EMBL" id="JBHSQI010000001">
    <property type="protein sequence ID" value="MFC6152451.1"/>
    <property type="molecule type" value="Genomic_DNA"/>
</dbReference>
<feature type="domain" description="Pyrroline-5-carboxylate reductase catalytic N-terminal" evidence="1">
    <location>
        <begin position="4"/>
        <end position="101"/>
    </location>
</feature>
<protein>
    <submittedName>
        <fullName evidence="2">NADPH-dependent F420 reductase</fullName>
    </submittedName>
</protein>
<dbReference type="InterPro" id="IPR028939">
    <property type="entry name" value="P5C_Rdtase_cat_N"/>
</dbReference>
<evidence type="ECO:0000259" key="1">
    <source>
        <dbReference type="Pfam" id="PF03807"/>
    </source>
</evidence>
<organism evidence="2 3">
    <name type="scientific">Nocardioides yefusunii</name>
    <dbReference type="NCBI Taxonomy" id="2500546"/>
    <lineage>
        <taxon>Bacteria</taxon>
        <taxon>Bacillati</taxon>
        <taxon>Actinomycetota</taxon>
        <taxon>Actinomycetes</taxon>
        <taxon>Propionibacteriales</taxon>
        <taxon>Nocardioidaceae</taxon>
        <taxon>Nocardioides</taxon>
    </lineage>
</organism>
<proteinExistence type="predicted"/>